<proteinExistence type="inferred from homology"/>
<sequence length="59" mass="6245">MIAQLTADQREALLLTQLLGLSYADAAAVCGCPVGTIRSRVARARDALLADTERDELTG</sequence>
<dbReference type="GO" id="GO:0006352">
    <property type="term" value="P:DNA-templated transcription initiation"/>
    <property type="evidence" value="ECO:0007669"/>
    <property type="project" value="InterPro"/>
</dbReference>
<dbReference type="GO" id="GO:0003677">
    <property type="term" value="F:DNA binding"/>
    <property type="evidence" value="ECO:0007669"/>
    <property type="project" value="UniProtKB-KW"/>
</dbReference>
<dbReference type="AlphaFoldDB" id="A0A1V3X4G7"/>
<gene>
    <name evidence="7" type="ORF">BZL30_4517</name>
</gene>
<protein>
    <submittedName>
        <fullName evidence="7">Putative RNA polymerase sigma-C factor</fullName>
    </submittedName>
</protein>
<comment type="similarity">
    <text evidence="1">Belongs to the sigma-70 factor family. ECF subfamily.</text>
</comment>
<dbReference type="Gene3D" id="1.10.10.10">
    <property type="entry name" value="Winged helix-like DNA-binding domain superfamily/Winged helix DNA-binding domain"/>
    <property type="match status" value="1"/>
</dbReference>
<keyword evidence="2" id="KW-0805">Transcription regulation</keyword>
<feature type="domain" description="RNA polymerase sigma factor 70 region 4 type 2" evidence="6">
    <location>
        <begin position="1"/>
        <end position="48"/>
    </location>
</feature>
<evidence type="ECO:0000256" key="5">
    <source>
        <dbReference type="ARBA" id="ARBA00023163"/>
    </source>
</evidence>
<keyword evidence="4" id="KW-0238">DNA-binding</keyword>
<accession>A0A1V3X4G7</accession>
<dbReference type="Proteomes" id="UP000189229">
    <property type="component" value="Unassembled WGS sequence"/>
</dbReference>
<dbReference type="InterPro" id="IPR036388">
    <property type="entry name" value="WH-like_DNA-bd_sf"/>
</dbReference>
<comment type="caution">
    <text evidence="7">The sequence shown here is derived from an EMBL/GenBank/DDBJ whole genome shotgun (WGS) entry which is preliminary data.</text>
</comment>
<evidence type="ECO:0000256" key="1">
    <source>
        <dbReference type="ARBA" id="ARBA00010641"/>
    </source>
</evidence>
<evidence type="ECO:0000256" key="3">
    <source>
        <dbReference type="ARBA" id="ARBA00023082"/>
    </source>
</evidence>
<keyword evidence="3" id="KW-0731">Sigma factor</keyword>
<evidence type="ECO:0000313" key="8">
    <source>
        <dbReference type="Proteomes" id="UP000189229"/>
    </source>
</evidence>
<name>A0A1V3X4G7_MYCKA</name>
<evidence type="ECO:0000313" key="7">
    <source>
        <dbReference type="EMBL" id="OOK74099.1"/>
    </source>
</evidence>
<dbReference type="SUPFAM" id="SSF88659">
    <property type="entry name" value="Sigma3 and sigma4 domains of RNA polymerase sigma factors"/>
    <property type="match status" value="1"/>
</dbReference>
<dbReference type="InterPro" id="IPR013249">
    <property type="entry name" value="RNA_pol_sigma70_r4_t2"/>
</dbReference>
<dbReference type="InterPro" id="IPR013324">
    <property type="entry name" value="RNA_pol_sigma_r3/r4-like"/>
</dbReference>
<dbReference type="Pfam" id="PF08281">
    <property type="entry name" value="Sigma70_r4_2"/>
    <property type="match status" value="1"/>
</dbReference>
<organism evidence="7 8">
    <name type="scientific">Mycobacterium kansasii</name>
    <dbReference type="NCBI Taxonomy" id="1768"/>
    <lineage>
        <taxon>Bacteria</taxon>
        <taxon>Bacillati</taxon>
        <taxon>Actinomycetota</taxon>
        <taxon>Actinomycetes</taxon>
        <taxon>Mycobacteriales</taxon>
        <taxon>Mycobacteriaceae</taxon>
        <taxon>Mycobacterium</taxon>
    </lineage>
</organism>
<evidence type="ECO:0000256" key="4">
    <source>
        <dbReference type="ARBA" id="ARBA00023125"/>
    </source>
</evidence>
<evidence type="ECO:0000259" key="6">
    <source>
        <dbReference type="Pfam" id="PF08281"/>
    </source>
</evidence>
<evidence type="ECO:0000256" key="2">
    <source>
        <dbReference type="ARBA" id="ARBA00023015"/>
    </source>
</evidence>
<dbReference type="GO" id="GO:0016987">
    <property type="term" value="F:sigma factor activity"/>
    <property type="evidence" value="ECO:0007669"/>
    <property type="project" value="UniProtKB-KW"/>
</dbReference>
<keyword evidence="5" id="KW-0804">Transcription</keyword>
<reference evidence="7 8" key="1">
    <citation type="submission" date="2017-02" db="EMBL/GenBank/DDBJ databases">
        <title>Complete genome sequences of Mycobacterium kansasii strains isolated from rhesus macaques.</title>
        <authorList>
            <person name="Panda A."/>
            <person name="Nagaraj S."/>
            <person name="Zhao X."/>
            <person name="Tettelin H."/>
            <person name="Detolla L.J."/>
        </authorList>
    </citation>
    <scope>NUCLEOTIDE SEQUENCE [LARGE SCALE GENOMIC DNA]</scope>
    <source>
        <strain evidence="7 8">11-3813</strain>
    </source>
</reference>
<dbReference type="EMBL" id="MVBM01000004">
    <property type="protein sequence ID" value="OOK74099.1"/>
    <property type="molecule type" value="Genomic_DNA"/>
</dbReference>